<sequence>MRPESAGCALREEDGNRVRGLDAGFKGTRESASFCFAAERHSMLVKTDLPLGFCQFFYQDLHS</sequence>
<dbReference type="PATRIC" id="fig|294.162.peg.175"/>
<accession>A0A0P8XNA8</accession>
<comment type="caution">
    <text evidence="1">The sequence shown here is derived from an EMBL/GenBank/DDBJ whole genome shotgun (WGS) entry which is preliminary data.</text>
</comment>
<protein>
    <submittedName>
        <fullName evidence="1">Uncharacterized protein</fullName>
    </submittedName>
</protein>
<dbReference type="EMBL" id="LJXB01000037">
    <property type="protein sequence ID" value="KPU62051.1"/>
    <property type="molecule type" value="Genomic_DNA"/>
</dbReference>
<reference evidence="1 2" key="1">
    <citation type="submission" date="2015-09" db="EMBL/GenBank/DDBJ databases">
        <authorList>
            <person name="Jackson K.R."/>
            <person name="Lunt B.L."/>
            <person name="Fisher J.N.B."/>
            <person name="Gardner A.V."/>
            <person name="Bailey M.E."/>
            <person name="Deus L.M."/>
            <person name="Earl A.S."/>
            <person name="Gibby P.D."/>
            <person name="Hartmann K.A."/>
            <person name="Liu J.E."/>
            <person name="Manci A.M."/>
            <person name="Nielsen D.A."/>
            <person name="Solomon M.B."/>
            <person name="Breakwell D.P."/>
            <person name="Burnett S.H."/>
            <person name="Grose J.H."/>
        </authorList>
    </citation>
    <scope>NUCLEOTIDE SEQUENCE [LARGE SCALE GENOMIC DNA]</scope>
    <source>
        <strain evidence="1 2">S613</strain>
    </source>
</reference>
<dbReference type="AlphaFoldDB" id="A0A0P8XNA8"/>
<name>A0A0P8XNA8_PSEFL</name>
<evidence type="ECO:0000313" key="1">
    <source>
        <dbReference type="EMBL" id="KPU62051.1"/>
    </source>
</evidence>
<gene>
    <name evidence="1" type="ORF">AN403_6116</name>
</gene>
<dbReference type="Proteomes" id="UP000050349">
    <property type="component" value="Unassembled WGS sequence"/>
</dbReference>
<proteinExistence type="predicted"/>
<organism evidence="1 2">
    <name type="scientific">Pseudomonas fluorescens</name>
    <dbReference type="NCBI Taxonomy" id="294"/>
    <lineage>
        <taxon>Bacteria</taxon>
        <taxon>Pseudomonadati</taxon>
        <taxon>Pseudomonadota</taxon>
        <taxon>Gammaproteobacteria</taxon>
        <taxon>Pseudomonadales</taxon>
        <taxon>Pseudomonadaceae</taxon>
        <taxon>Pseudomonas</taxon>
    </lineage>
</organism>
<evidence type="ECO:0000313" key="2">
    <source>
        <dbReference type="Proteomes" id="UP000050349"/>
    </source>
</evidence>